<dbReference type="Proteomes" id="UP000077521">
    <property type="component" value="Unassembled WGS sequence"/>
</dbReference>
<dbReference type="EMBL" id="LWDF02001111">
    <property type="protein sequence ID" value="KAE8240318.1"/>
    <property type="molecule type" value="Genomic_DNA"/>
</dbReference>
<feature type="compositionally biased region" description="Polar residues" evidence="1">
    <location>
        <begin position="90"/>
        <end position="103"/>
    </location>
</feature>
<dbReference type="AlphaFoldDB" id="A0A177TAG5"/>
<organism evidence="2 3">
    <name type="scientific">Tilletia indica</name>
    <dbReference type="NCBI Taxonomy" id="43049"/>
    <lineage>
        <taxon>Eukaryota</taxon>
        <taxon>Fungi</taxon>
        <taxon>Dikarya</taxon>
        <taxon>Basidiomycota</taxon>
        <taxon>Ustilaginomycotina</taxon>
        <taxon>Exobasidiomycetes</taxon>
        <taxon>Tilletiales</taxon>
        <taxon>Tilletiaceae</taxon>
        <taxon>Tilletia</taxon>
    </lineage>
</organism>
<feature type="region of interest" description="Disordered" evidence="1">
    <location>
        <begin position="49"/>
        <end position="103"/>
    </location>
</feature>
<feature type="region of interest" description="Disordered" evidence="1">
    <location>
        <begin position="1"/>
        <end position="35"/>
    </location>
</feature>
<keyword evidence="3" id="KW-1185">Reference proteome</keyword>
<reference evidence="2" key="2">
    <citation type="journal article" date="2019" name="IMA Fungus">
        <title>Genome sequencing and comparison of five Tilletia species to identify candidate genes for the detection of regulated species infecting wheat.</title>
        <authorList>
            <person name="Nguyen H.D.T."/>
            <person name="Sultana T."/>
            <person name="Kesanakurti P."/>
            <person name="Hambleton S."/>
        </authorList>
    </citation>
    <scope>NUCLEOTIDE SEQUENCE</scope>
    <source>
        <strain evidence="2">DAOMC 236416</strain>
    </source>
</reference>
<comment type="caution">
    <text evidence="2">The sequence shown here is derived from an EMBL/GenBank/DDBJ whole genome shotgun (WGS) entry which is preliminary data.</text>
</comment>
<feature type="compositionally biased region" description="Polar residues" evidence="1">
    <location>
        <begin position="49"/>
        <end position="79"/>
    </location>
</feature>
<reference evidence="2" key="1">
    <citation type="submission" date="2016-04" db="EMBL/GenBank/DDBJ databases">
        <authorList>
            <person name="Nguyen H.D."/>
            <person name="Samba Siva P."/>
            <person name="Cullis J."/>
            <person name="Levesque C.A."/>
            <person name="Hambleton S."/>
        </authorList>
    </citation>
    <scope>NUCLEOTIDE SEQUENCE</scope>
    <source>
        <strain evidence="2">DAOMC 236416</strain>
    </source>
</reference>
<proteinExistence type="predicted"/>
<sequence>MKSARKSRTEQFILPSNSEGPGGAYPTSPTTNGTAWPASVATVSNDMQRTTGTAAGSQRLQGPTQPNQVPASIAASQALESMESRPGGTTRDTAVMSSVSGRA</sequence>
<name>A0A177TAG5_9BASI</name>
<gene>
    <name evidence="2" type="ORF">A4X13_0g7858</name>
</gene>
<protein>
    <submittedName>
        <fullName evidence="2">Uncharacterized protein</fullName>
    </submittedName>
</protein>
<evidence type="ECO:0000313" key="2">
    <source>
        <dbReference type="EMBL" id="KAE8240318.1"/>
    </source>
</evidence>
<evidence type="ECO:0000256" key="1">
    <source>
        <dbReference type="SAM" id="MobiDB-lite"/>
    </source>
</evidence>
<accession>A0A177TAG5</accession>
<evidence type="ECO:0000313" key="3">
    <source>
        <dbReference type="Proteomes" id="UP000077521"/>
    </source>
</evidence>